<sequence>MLVGRRRGRGVCSCGSVCPPSLAAAVPLVNTHAATPSTEQGRPPQAYTRDASREQLISAPISTENFISEGEPTRAILDGFKHRTELPVRDILTSFI</sequence>
<evidence type="ECO:0000313" key="2">
    <source>
        <dbReference type="Proteomes" id="UP000823561"/>
    </source>
</evidence>
<name>A0AAV6G586_9TELE</name>
<evidence type="ECO:0000313" key="1">
    <source>
        <dbReference type="EMBL" id="KAG5270284.1"/>
    </source>
</evidence>
<gene>
    <name evidence="1" type="ORF">AALO_G00190910</name>
</gene>
<keyword evidence="2" id="KW-1185">Reference proteome</keyword>
<accession>A0AAV6G586</accession>
<dbReference type="EMBL" id="JADWDJ010000014">
    <property type="protein sequence ID" value="KAG5270284.1"/>
    <property type="molecule type" value="Genomic_DNA"/>
</dbReference>
<reference evidence="1" key="1">
    <citation type="submission" date="2020-10" db="EMBL/GenBank/DDBJ databases">
        <title>Chromosome-scale genome assembly of the Allis shad, Alosa alosa.</title>
        <authorList>
            <person name="Margot Z."/>
            <person name="Christophe K."/>
            <person name="Cabau C."/>
            <person name="Louis A."/>
            <person name="Berthelot C."/>
            <person name="Parey E."/>
            <person name="Roest Crollius H."/>
            <person name="Montfort J."/>
            <person name="Robinson-Rechavi M."/>
            <person name="Bucao C."/>
            <person name="Bouchez O."/>
            <person name="Gislard M."/>
            <person name="Lluch J."/>
            <person name="Milhes M."/>
            <person name="Lampietro C."/>
            <person name="Lopez Roques C."/>
            <person name="Donnadieu C."/>
            <person name="Braasch I."/>
            <person name="Desvignes T."/>
            <person name="Postlethwait J."/>
            <person name="Bobe J."/>
            <person name="Guiguen Y."/>
        </authorList>
    </citation>
    <scope>NUCLEOTIDE SEQUENCE</scope>
    <source>
        <strain evidence="1">M-15738</strain>
        <tissue evidence="1">Blood</tissue>
    </source>
</reference>
<protein>
    <submittedName>
        <fullName evidence="1">Uncharacterized protein</fullName>
    </submittedName>
</protein>
<dbReference type="AlphaFoldDB" id="A0AAV6G586"/>
<organism evidence="1 2">
    <name type="scientific">Alosa alosa</name>
    <name type="common">allis shad</name>
    <dbReference type="NCBI Taxonomy" id="278164"/>
    <lineage>
        <taxon>Eukaryota</taxon>
        <taxon>Metazoa</taxon>
        <taxon>Chordata</taxon>
        <taxon>Craniata</taxon>
        <taxon>Vertebrata</taxon>
        <taxon>Euteleostomi</taxon>
        <taxon>Actinopterygii</taxon>
        <taxon>Neopterygii</taxon>
        <taxon>Teleostei</taxon>
        <taxon>Clupei</taxon>
        <taxon>Clupeiformes</taxon>
        <taxon>Clupeoidei</taxon>
        <taxon>Clupeidae</taxon>
        <taxon>Alosa</taxon>
    </lineage>
</organism>
<comment type="caution">
    <text evidence="1">The sequence shown here is derived from an EMBL/GenBank/DDBJ whole genome shotgun (WGS) entry which is preliminary data.</text>
</comment>
<dbReference type="Proteomes" id="UP000823561">
    <property type="component" value="Chromosome 14"/>
</dbReference>
<proteinExistence type="predicted"/>